<sequence>MVEPHTHAAGELCDAALSVYSRALREGRVAAREADRAPCLRSFGLLKQDADDPQWMRPVPPAVALPGLLRAVEENITLQRTRGEKLAASFAPLIALDAQRAAVPDGPMVSIVLGLHRINDAIQEASEESSEELLTIQPGGPRPPELLASNRPREQRLLDRGARMRTLYQHPARHYPSTLAHFERLSGDVQVRTLDEVTERLIMLDRKVAFIPANSDRTVAMEIRHPALISYLATTFDRLWRLATPLFPQDAGEESTPGEITTRQRTIATLLIEGHTDAVIAERLGMNIRTVRVHIAKLAATLGSDSRAQLGYLIGQSGILDETN</sequence>
<organism evidence="1 2">
    <name type="scientific">Streptomyces citrinus</name>
    <dbReference type="NCBI Taxonomy" id="3118173"/>
    <lineage>
        <taxon>Bacteria</taxon>
        <taxon>Bacillati</taxon>
        <taxon>Actinomycetota</taxon>
        <taxon>Actinomycetes</taxon>
        <taxon>Kitasatosporales</taxon>
        <taxon>Streptomycetaceae</taxon>
        <taxon>Streptomyces</taxon>
    </lineage>
</organism>
<gene>
    <name evidence="1" type="ORF">V2W30_21030</name>
</gene>
<dbReference type="EMBL" id="CP146022">
    <property type="protein sequence ID" value="WWQ69079.1"/>
    <property type="molecule type" value="Genomic_DNA"/>
</dbReference>
<dbReference type="Proteomes" id="UP001432251">
    <property type="component" value="Chromosome"/>
</dbReference>
<accession>A0ACD5AQ80</accession>
<keyword evidence="2" id="KW-1185">Reference proteome</keyword>
<proteinExistence type="predicted"/>
<protein>
    <submittedName>
        <fullName evidence="1">LuxR C-terminal-related transcriptional regulator</fullName>
    </submittedName>
</protein>
<reference evidence="1" key="1">
    <citation type="journal article" date="2025" name="Int. J. Syst. Evol. Microbiol.">
        <title>Streptomyces citrinus sp. nov., with yellow diffusible pigment.</title>
        <authorList>
            <person name="He Y."/>
            <person name="Yang E."/>
            <person name="Xu J."/>
            <person name="Sun Y."/>
            <person name="Sun L."/>
        </authorList>
    </citation>
    <scope>NUCLEOTIDE SEQUENCE</scope>
    <source>
        <strain evidence="1">Q6</strain>
    </source>
</reference>
<name>A0ACD5AQ80_9ACTN</name>
<evidence type="ECO:0000313" key="2">
    <source>
        <dbReference type="Proteomes" id="UP001432251"/>
    </source>
</evidence>
<evidence type="ECO:0000313" key="1">
    <source>
        <dbReference type="EMBL" id="WWQ69079.1"/>
    </source>
</evidence>